<evidence type="ECO:0000313" key="2">
    <source>
        <dbReference type="EMBL" id="KAK7363609.1"/>
    </source>
</evidence>
<dbReference type="EMBL" id="JAYMYQ010000001">
    <property type="protein sequence ID" value="KAK7363609.1"/>
    <property type="molecule type" value="Genomic_DNA"/>
</dbReference>
<organism evidence="2 3">
    <name type="scientific">Canavalia gladiata</name>
    <name type="common">Sword bean</name>
    <name type="synonym">Dolichos gladiatus</name>
    <dbReference type="NCBI Taxonomy" id="3824"/>
    <lineage>
        <taxon>Eukaryota</taxon>
        <taxon>Viridiplantae</taxon>
        <taxon>Streptophyta</taxon>
        <taxon>Embryophyta</taxon>
        <taxon>Tracheophyta</taxon>
        <taxon>Spermatophyta</taxon>
        <taxon>Magnoliopsida</taxon>
        <taxon>eudicotyledons</taxon>
        <taxon>Gunneridae</taxon>
        <taxon>Pentapetalae</taxon>
        <taxon>rosids</taxon>
        <taxon>fabids</taxon>
        <taxon>Fabales</taxon>
        <taxon>Fabaceae</taxon>
        <taxon>Papilionoideae</taxon>
        <taxon>50 kb inversion clade</taxon>
        <taxon>NPAAA clade</taxon>
        <taxon>indigoferoid/millettioid clade</taxon>
        <taxon>Phaseoleae</taxon>
        <taxon>Canavalia</taxon>
    </lineage>
</organism>
<evidence type="ECO:0000256" key="1">
    <source>
        <dbReference type="SAM" id="Phobius"/>
    </source>
</evidence>
<dbReference type="AlphaFoldDB" id="A0AAN9N4M6"/>
<sequence length="151" mass="17751">MHPVFKFVLILHDHVERYLELSAKGKTYFYIKVDEDVHVNIVQFLFLASVINFQHLFQGFVFFYGWILSWLTHPRFSQPVSSYVSIGFLFFSSFFPSVLSFFPEILKFVDVGGSICEQWALAVFDFFAKQSIKISTFYFPCRILIWGGVMR</sequence>
<accession>A0AAN9N4M6</accession>
<protein>
    <submittedName>
        <fullName evidence="2">Uncharacterized protein</fullName>
    </submittedName>
</protein>
<comment type="caution">
    <text evidence="2">The sequence shown here is derived from an EMBL/GenBank/DDBJ whole genome shotgun (WGS) entry which is preliminary data.</text>
</comment>
<keyword evidence="1" id="KW-0812">Transmembrane</keyword>
<feature type="transmembrane region" description="Helical" evidence="1">
    <location>
        <begin position="44"/>
        <end position="68"/>
    </location>
</feature>
<proteinExistence type="predicted"/>
<keyword evidence="1" id="KW-1133">Transmembrane helix</keyword>
<name>A0AAN9N4M6_CANGL</name>
<dbReference type="Proteomes" id="UP001367508">
    <property type="component" value="Unassembled WGS sequence"/>
</dbReference>
<gene>
    <name evidence="2" type="ORF">VNO77_05758</name>
</gene>
<evidence type="ECO:0000313" key="3">
    <source>
        <dbReference type="Proteomes" id="UP001367508"/>
    </source>
</evidence>
<keyword evidence="3" id="KW-1185">Reference proteome</keyword>
<feature type="transmembrane region" description="Helical" evidence="1">
    <location>
        <begin position="80"/>
        <end position="102"/>
    </location>
</feature>
<reference evidence="2 3" key="1">
    <citation type="submission" date="2024-01" db="EMBL/GenBank/DDBJ databases">
        <title>The genomes of 5 underutilized Papilionoideae crops provide insights into root nodulation and disease resistanc.</title>
        <authorList>
            <person name="Jiang F."/>
        </authorList>
    </citation>
    <scope>NUCLEOTIDE SEQUENCE [LARGE SCALE GENOMIC DNA]</scope>
    <source>
        <strain evidence="2">LVBAO_FW01</strain>
        <tissue evidence="2">Leaves</tissue>
    </source>
</reference>
<keyword evidence="1" id="KW-0472">Membrane</keyword>